<evidence type="ECO:0000313" key="2">
    <source>
        <dbReference type="EnsemblPlants" id="Solyc12g076355.1.1"/>
    </source>
</evidence>
<evidence type="ECO:0000313" key="3">
    <source>
        <dbReference type="Proteomes" id="UP000004994"/>
    </source>
</evidence>
<sequence length="161" mass="17903">MWLDNVGRDMPSSPMERTDSGTTSDMACHHRPWKTYTVRLCQTCHQGPCPAHMVGRGRAWQAINALGQHTQSYNIRRGMPSSPLDSTRGRITTGDRCHHYLGATDTIELRRAWHAIIYHGCLIPLHAIIAIGQHMLSDAVRLDMPYSAFDNTHGGTKSGVA</sequence>
<feature type="region of interest" description="Disordered" evidence="1">
    <location>
        <begin position="1"/>
        <end position="24"/>
    </location>
</feature>
<dbReference type="Proteomes" id="UP000004994">
    <property type="component" value="Chromosome 12"/>
</dbReference>
<dbReference type="InParanoid" id="A0A3Q7JB89"/>
<name>A0A3Q7JB89_SOLLC</name>
<keyword evidence="3" id="KW-1185">Reference proteome</keyword>
<dbReference type="PANTHER" id="PTHR33187:SF11">
    <property type="entry name" value="AMINOTRANSFERASE-LIKE PLANT MOBILE DOMAIN-CONTAINING PROTEIN"/>
    <property type="match status" value="1"/>
</dbReference>
<protein>
    <submittedName>
        <fullName evidence="2">Uncharacterized protein</fullName>
    </submittedName>
</protein>
<organism evidence="2">
    <name type="scientific">Solanum lycopersicum</name>
    <name type="common">Tomato</name>
    <name type="synonym">Lycopersicon esculentum</name>
    <dbReference type="NCBI Taxonomy" id="4081"/>
    <lineage>
        <taxon>Eukaryota</taxon>
        <taxon>Viridiplantae</taxon>
        <taxon>Streptophyta</taxon>
        <taxon>Embryophyta</taxon>
        <taxon>Tracheophyta</taxon>
        <taxon>Spermatophyta</taxon>
        <taxon>Magnoliopsida</taxon>
        <taxon>eudicotyledons</taxon>
        <taxon>Gunneridae</taxon>
        <taxon>Pentapetalae</taxon>
        <taxon>asterids</taxon>
        <taxon>lamiids</taxon>
        <taxon>Solanales</taxon>
        <taxon>Solanaceae</taxon>
        <taxon>Solanoideae</taxon>
        <taxon>Solaneae</taxon>
        <taxon>Solanum</taxon>
        <taxon>Solanum subgen. Lycopersicon</taxon>
    </lineage>
</organism>
<reference evidence="2" key="2">
    <citation type="submission" date="2019-01" db="UniProtKB">
        <authorList>
            <consortium name="EnsemblPlants"/>
        </authorList>
    </citation>
    <scope>IDENTIFICATION</scope>
    <source>
        <strain evidence="2">cv. Heinz 1706</strain>
    </source>
</reference>
<dbReference type="Gramene" id="Solyc12g076355.1.1">
    <property type="protein sequence ID" value="Solyc12g076355.1.1"/>
    <property type="gene ID" value="Solyc12g076355.1"/>
</dbReference>
<proteinExistence type="predicted"/>
<dbReference type="AlphaFoldDB" id="A0A3Q7JB89"/>
<dbReference type="EnsemblPlants" id="Solyc12g076355.1.1">
    <property type="protein sequence ID" value="Solyc12g076355.1.1"/>
    <property type="gene ID" value="Solyc12g076355.1"/>
</dbReference>
<evidence type="ECO:0000256" key="1">
    <source>
        <dbReference type="SAM" id="MobiDB-lite"/>
    </source>
</evidence>
<reference evidence="2" key="1">
    <citation type="journal article" date="2012" name="Nature">
        <title>The tomato genome sequence provides insights into fleshy fruit evolution.</title>
        <authorList>
            <consortium name="Tomato Genome Consortium"/>
        </authorList>
    </citation>
    <scope>NUCLEOTIDE SEQUENCE [LARGE SCALE GENOMIC DNA]</scope>
    <source>
        <strain evidence="2">cv. Heinz 1706</strain>
    </source>
</reference>
<accession>A0A3Q7JB89</accession>
<dbReference type="PANTHER" id="PTHR33187">
    <property type="entry name" value="WU:FI09B08"/>
    <property type="match status" value="1"/>
</dbReference>